<dbReference type="Pfam" id="PF04471">
    <property type="entry name" value="Mrr_cat"/>
    <property type="match status" value="1"/>
</dbReference>
<feature type="domain" description="Restriction endonuclease type IV Mrr" evidence="1">
    <location>
        <begin position="19"/>
        <end position="129"/>
    </location>
</feature>
<protein>
    <submittedName>
        <fullName evidence="2">Restriction endonuclease</fullName>
    </submittedName>
</protein>
<evidence type="ECO:0000313" key="3">
    <source>
        <dbReference type="Proteomes" id="UP000186406"/>
    </source>
</evidence>
<accession>A0A1M7ZNV2</accession>
<dbReference type="GO" id="GO:0003677">
    <property type="term" value="F:DNA binding"/>
    <property type="evidence" value="ECO:0007669"/>
    <property type="project" value="InterPro"/>
</dbReference>
<dbReference type="GO" id="GO:0004519">
    <property type="term" value="F:endonuclease activity"/>
    <property type="evidence" value="ECO:0007669"/>
    <property type="project" value="UniProtKB-KW"/>
</dbReference>
<dbReference type="Proteomes" id="UP000186406">
    <property type="component" value="Unassembled WGS sequence"/>
</dbReference>
<proteinExistence type="predicted"/>
<keyword evidence="2" id="KW-0378">Hydrolase</keyword>
<evidence type="ECO:0000259" key="1">
    <source>
        <dbReference type="Pfam" id="PF04471"/>
    </source>
</evidence>
<dbReference type="Gene3D" id="3.40.1350.10">
    <property type="match status" value="1"/>
</dbReference>
<dbReference type="EMBL" id="FRXO01000006">
    <property type="protein sequence ID" value="SHO66573.1"/>
    <property type="molecule type" value="Genomic_DNA"/>
</dbReference>
<sequence length="337" mass="37958">MPRDRSASPVPPSPGQQATMRAFRAEELVAELFQQLGYRVQREEAISGARIDIVATKDERSVLVEVVSTSLSRNILNKLRADAARLQSVISIGDGKEAVIAVVAPLSPAAKEWSESQFHVSVWDIDMLLSKAAPFANLRKQFEDLTSLGSRRPAKADTDLGGDLIRELEDHIREKSTRTPSQYEDLCQRVFTYVFDPTLYGFKRQAHTSDGANRYDFICRIRSGNQFWDNLRADFRTKAVLFECKNYDEKITADQVYSTERYLFAGALRTVCFLISRLGPDDGCIRAAQGAMRESGKLILLLSNQDLIELIKLKSDDGGPEDFLDEKIWNFVISLPR</sequence>
<keyword evidence="2" id="KW-0255">Endonuclease</keyword>
<dbReference type="InterPro" id="IPR011335">
    <property type="entry name" value="Restrct_endonuc-II-like"/>
</dbReference>
<gene>
    <name evidence="2" type="ORF">SAMN02745172_03232</name>
</gene>
<dbReference type="InterPro" id="IPR007560">
    <property type="entry name" value="Restrct_endonuc_IV_Mrr"/>
</dbReference>
<dbReference type="STRING" id="1123029.SAMN02745172_03232"/>
<dbReference type="GO" id="GO:0009307">
    <property type="term" value="P:DNA restriction-modification system"/>
    <property type="evidence" value="ECO:0007669"/>
    <property type="project" value="InterPro"/>
</dbReference>
<reference evidence="2 3" key="1">
    <citation type="submission" date="2016-12" db="EMBL/GenBank/DDBJ databases">
        <authorList>
            <person name="Song W.-J."/>
            <person name="Kurnit D.M."/>
        </authorList>
    </citation>
    <scope>NUCLEOTIDE SEQUENCE [LARGE SCALE GENOMIC DNA]</scope>
    <source>
        <strain evidence="2 3">DSM 19599</strain>
    </source>
</reference>
<keyword evidence="3" id="KW-1185">Reference proteome</keyword>
<dbReference type="InterPro" id="IPR011856">
    <property type="entry name" value="tRNA_endonuc-like_dom_sf"/>
</dbReference>
<name>A0A1M7ZNV2_9HYPH</name>
<keyword evidence="2" id="KW-0540">Nuclease</keyword>
<dbReference type="SUPFAM" id="SSF52980">
    <property type="entry name" value="Restriction endonuclease-like"/>
    <property type="match status" value="1"/>
</dbReference>
<organism evidence="2 3">
    <name type="scientific">Pseudoxanthobacter soli DSM 19599</name>
    <dbReference type="NCBI Taxonomy" id="1123029"/>
    <lineage>
        <taxon>Bacteria</taxon>
        <taxon>Pseudomonadati</taxon>
        <taxon>Pseudomonadota</taxon>
        <taxon>Alphaproteobacteria</taxon>
        <taxon>Hyphomicrobiales</taxon>
        <taxon>Segnochrobactraceae</taxon>
        <taxon>Pseudoxanthobacter</taxon>
    </lineage>
</organism>
<dbReference type="AlphaFoldDB" id="A0A1M7ZNV2"/>
<evidence type="ECO:0000313" key="2">
    <source>
        <dbReference type="EMBL" id="SHO66573.1"/>
    </source>
</evidence>